<evidence type="ECO:0000313" key="3">
    <source>
        <dbReference type="EMBL" id="KAJ1604845.1"/>
    </source>
</evidence>
<name>A0ABQ8P480_9CRYT</name>
<organism evidence="3 4">
    <name type="scientific">Cryptosporidium canis</name>
    <dbReference type="NCBI Taxonomy" id="195482"/>
    <lineage>
        <taxon>Eukaryota</taxon>
        <taxon>Sar</taxon>
        <taxon>Alveolata</taxon>
        <taxon>Apicomplexa</taxon>
        <taxon>Conoidasida</taxon>
        <taxon>Coccidia</taxon>
        <taxon>Eucoccidiorida</taxon>
        <taxon>Eimeriorina</taxon>
        <taxon>Cryptosporidiidae</taxon>
        <taxon>Cryptosporidium</taxon>
    </lineage>
</organism>
<feature type="region of interest" description="Disordered" evidence="1">
    <location>
        <begin position="446"/>
        <end position="467"/>
    </location>
</feature>
<feature type="chain" id="PRO_5045481754" evidence="2">
    <location>
        <begin position="23"/>
        <end position="942"/>
    </location>
</feature>
<sequence>MGASRRLIFLLICGLVVWQRHASSIDILDKDDTYCNENNISDLICVPDDSIIRQIDEAISEAGSKLWMDPDYQDADTYLLFSHLKFVKNPLYSCRHPKSRLVELDNAKKAFMCLATEELQKVLQCKSGYELTEVLVENPSNKLGYAESEIRPRTSREKKYAIKSDKLCIKTVKVPVEVTCKDGRLKDGLCVQEETTNPLYECPAGLHVTPRKWCGYIRRELNETLMENVIKRTNPGCVVKTVHPWFKSTARVECYNSNAGYIVGITEDDWVNVVPATVKCPKDFELVFPKYPTEESIKGDFTFPPICLAKRYFPRSISCPGILLRNGLIVTDRYVVDLDINPTPFKQYVDVSHYSCQIQDRVKPSIVCPIISMERFSGTGDSFSSSGKYLGPQTATLDAIEYQSGGFDLVSYLRLMDRNPSIWSELERIQRANLSERSAAGVDDAEDAFSGSAPVNASGDSPEPRPFYNNKVFRTELHEYEYYYNDTLDKHLKSVHDYSNHESSYYPFRLNTTLDDPWGSRSGSNLRRSEWRDLGSSQGGERVISGRHFNKEYSRLIEGLKRQGSQQGEYFNDYQWDFLSRFYRVYVSNQVKFVSNIPVSSVSHKAQTIDGGYQLNIDLDPTYQSFVNYTLEKMRSVESNLSLAGTGDSMNSTDEGQLDVAQVAEQVSKAKEASLNWTREHEYSTWERSARVYFMDLDLMKKNQILYSSISSYKHKTRFPFLYYYGKQPSLENDYGHVRRPAISDHKYRYGSPSEDYHRYTGRHQSSSIAYYISKHLNGTKPYRHPPGPGTHYNCISINETTPVIECPGQSIIIPRCFVLDIIYARLTSYYAMTNNASTVESNVEASGESPGSEEAEERPKREEGNVRGRERDDEKLAMDSLVGSRPVSIQEGLEELGDLEVLGSLEGSGGMLNELGYFGNIGELGNLGMLNNLNGFGELEV</sequence>
<comment type="caution">
    <text evidence="3">The sequence shown here is derived from an EMBL/GenBank/DDBJ whole genome shotgun (WGS) entry which is preliminary data.</text>
</comment>
<reference evidence="3" key="1">
    <citation type="submission" date="2022-10" db="EMBL/GenBank/DDBJ databases">
        <title>Adaptive evolution leads to modifications in subtelomeric GC content in a zoonotic Cryptosporidium species.</title>
        <authorList>
            <person name="Li J."/>
            <person name="Feng Y."/>
            <person name="Xiao L."/>
        </authorList>
    </citation>
    <scope>NUCLEOTIDE SEQUENCE</scope>
    <source>
        <strain evidence="3">25894</strain>
    </source>
</reference>
<feature type="region of interest" description="Disordered" evidence="1">
    <location>
        <begin position="842"/>
        <end position="882"/>
    </location>
</feature>
<feature type="compositionally biased region" description="Basic and acidic residues" evidence="1">
    <location>
        <begin position="858"/>
        <end position="878"/>
    </location>
</feature>
<dbReference type="EMBL" id="JAPCXB010000210">
    <property type="protein sequence ID" value="KAJ1604845.1"/>
    <property type="molecule type" value="Genomic_DNA"/>
</dbReference>
<protein>
    <submittedName>
        <fullName evidence="3">Uncharacterized protein</fullName>
    </submittedName>
</protein>
<dbReference type="Proteomes" id="UP001071777">
    <property type="component" value="Unassembled WGS sequence"/>
</dbReference>
<evidence type="ECO:0000256" key="1">
    <source>
        <dbReference type="SAM" id="MobiDB-lite"/>
    </source>
</evidence>
<keyword evidence="4" id="KW-1185">Reference proteome</keyword>
<keyword evidence="2" id="KW-0732">Signal</keyword>
<gene>
    <name evidence="3" type="ORF">OJ252_3630</name>
</gene>
<evidence type="ECO:0000313" key="4">
    <source>
        <dbReference type="Proteomes" id="UP001071777"/>
    </source>
</evidence>
<accession>A0ABQ8P480</accession>
<evidence type="ECO:0000256" key="2">
    <source>
        <dbReference type="SAM" id="SignalP"/>
    </source>
</evidence>
<proteinExistence type="predicted"/>
<feature type="signal peptide" evidence="2">
    <location>
        <begin position="1"/>
        <end position="22"/>
    </location>
</feature>